<name>A0ABW4I1B1_9SPHN</name>
<comment type="caution">
    <text evidence="1">The sequence shown here is derived from an EMBL/GenBank/DDBJ whole genome shotgun (WGS) entry which is preliminary data.</text>
</comment>
<dbReference type="Proteomes" id="UP001597115">
    <property type="component" value="Unassembled WGS sequence"/>
</dbReference>
<organism evidence="1 2">
    <name type="scientific">Sphingomonas tabacisoli</name>
    <dbReference type="NCBI Taxonomy" id="2249466"/>
    <lineage>
        <taxon>Bacteria</taxon>
        <taxon>Pseudomonadati</taxon>
        <taxon>Pseudomonadota</taxon>
        <taxon>Alphaproteobacteria</taxon>
        <taxon>Sphingomonadales</taxon>
        <taxon>Sphingomonadaceae</taxon>
        <taxon>Sphingomonas</taxon>
    </lineage>
</organism>
<evidence type="ECO:0000313" key="1">
    <source>
        <dbReference type="EMBL" id="MFD1610835.1"/>
    </source>
</evidence>
<sequence length="76" mass="8679">MPGSPRNFENDDEEAIWSALGKLNQAMHDAATRTAQDEAIRCIKAFLEHQRAKREYRHTLRLVTAPADEEGARDEQ</sequence>
<dbReference type="EMBL" id="JBHUDY010000001">
    <property type="protein sequence ID" value="MFD1610835.1"/>
    <property type="molecule type" value="Genomic_DNA"/>
</dbReference>
<accession>A0ABW4I1B1</accession>
<dbReference type="RefSeq" id="WP_380886891.1">
    <property type="nucleotide sequence ID" value="NZ_JBHUDY010000001.1"/>
</dbReference>
<evidence type="ECO:0000313" key="2">
    <source>
        <dbReference type="Proteomes" id="UP001597115"/>
    </source>
</evidence>
<proteinExistence type="predicted"/>
<keyword evidence="2" id="KW-1185">Reference proteome</keyword>
<reference evidence="2" key="1">
    <citation type="journal article" date="2019" name="Int. J. Syst. Evol. Microbiol.">
        <title>The Global Catalogue of Microorganisms (GCM) 10K type strain sequencing project: providing services to taxonomists for standard genome sequencing and annotation.</title>
        <authorList>
            <consortium name="The Broad Institute Genomics Platform"/>
            <consortium name="The Broad Institute Genome Sequencing Center for Infectious Disease"/>
            <person name="Wu L."/>
            <person name="Ma J."/>
        </authorList>
    </citation>
    <scope>NUCLEOTIDE SEQUENCE [LARGE SCALE GENOMIC DNA]</scope>
    <source>
        <strain evidence="2">CGMCC 1.16275</strain>
    </source>
</reference>
<gene>
    <name evidence="1" type="ORF">ACFSCW_03355</name>
</gene>
<protein>
    <submittedName>
        <fullName evidence="1">Uncharacterized protein</fullName>
    </submittedName>
</protein>